<dbReference type="InterPro" id="IPR036526">
    <property type="entry name" value="C-N_Hydrolase_sf"/>
</dbReference>
<dbReference type="InterPro" id="IPR050345">
    <property type="entry name" value="Aliph_Amidase/BUP"/>
</dbReference>
<dbReference type="PANTHER" id="PTHR43674">
    <property type="entry name" value="NITRILASE C965.09-RELATED"/>
    <property type="match status" value="1"/>
</dbReference>
<protein>
    <submittedName>
        <fullName evidence="3">Carbon-nitrogen hydrolase family protein</fullName>
    </submittedName>
</protein>
<reference evidence="3 4" key="1">
    <citation type="journal article" date="2017" name="Int. J. Syst. Evol. Microbiol.">
        <title>Rouxiella badensis sp. nov. and Rouxiella silvae sp. nov. isolated from peat bog soil in Germany and emendation of the genus description.</title>
        <authorList>
            <person name="Le Fleche-Mateos A."/>
            <person name="Kugler J.H."/>
            <person name="Hansen S.H."/>
            <person name="Syldatk C."/>
            <person name="Hausmann R."/>
            <person name="Lomprez F."/>
            <person name="Vandenbogaert M."/>
            <person name="Manuguerra J.C."/>
            <person name="Grimont P.A."/>
        </authorList>
    </citation>
    <scope>NUCLEOTIDE SEQUENCE [LARGE SCALE GENOMIC DNA]</scope>
    <source>
        <strain evidence="3 4">DSM 100043</strain>
    </source>
</reference>
<gene>
    <name evidence="3" type="ORF">BS640_09430</name>
</gene>
<keyword evidence="4" id="KW-1185">Reference proteome</keyword>
<dbReference type="PROSITE" id="PS50263">
    <property type="entry name" value="CN_HYDROLASE"/>
    <property type="match status" value="1"/>
</dbReference>
<dbReference type="AlphaFoldDB" id="A0A1X0WGH0"/>
<evidence type="ECO:0000313" key="3">
    <source>
        <dbReference type="EMBL" id="ORJ25865.1"/>
    </source>
</evidence>
<evidence type="ECO:0000313" key="4">
    <source>
        <dbReference type="Proteomes" id="UP000192536"/>
    </source>
</evidence>
<accession>A0A1X0WGH0</accession>
<dbReference type="GO" id="GO:0033388">
    <property type="term" value="P:putrescine biosynthetic process from arginine"/>
    <property type="evidence" value="ECO:0007669"/>
    <property type="project" value="TreeGrafter"/>
</dbReference>
<keyword evidence="1 3" id="KW-0378">Hydrolase</keyword>
<dbReference type="Gene3D" id="3.60.110.10">
    <property type="entry name" value="Carbon-nitrogen hydrolase"/>
    <property type="match status" value="1"/>
</dbReference>
<organism evidence="3 4">
    <name type="scientific">Rouxiella badensis</name>
    <dbReference type="NCBI Taxonomy" id="1646377"/>
    <lineage>
        <taxon>Bacteria</taxon>
        <taxon>Pseudomonadati</taxon>
        <taxon>Pseudomonadota</taxon>
        <taxon>Gammaproteobacteria</taxon>
        <taxon>Enterobacterales</taxon>
        <taxon>Yersiniaceae</taxon>
        <taxon>Rouxiella</taxon>
    </lineage>
</organism>
<dbReference type="PANTHER" id="PTHR43674:SF2">
    <property type="entry name" value="BETA-UREIDOPROPIONASE"/>
    <property type="match status" value="1"/>
</dbReference>
<comment type="caution">
    <text evidence="3">The sequence shown here is derived from an EMBL/GenBank/DDBJ whole genome shotgun (WGS) entry which is preliminary data.</text>
</comment>
<evidence type="ECO:0000256" key="1">
    <source>
        <dbReference type="ARBA" id="ARBA00022801"/>
    </source>
</evidence>
<dbReference type="STRING" id="1646377.BS640_09430"/>
<name>A0A1X0WGH0_9GAMM</name>
<dbReference type="RefSeq" id="WP_084912438.1">
    <property type="nucleotide sequence ID" value="NZ_CAUQAZ010000044.1"/>
</dbReference>
<dbReference type="CDD" id="cd07197">
    <property type="entry name" value="nitrilase"/>
    <property type="match status" value="1"/>
</dbReference>
<dbReference type="InterPro" id="IPR003010">
    <property type="entry name" value="C-N_Hydrolase"/>
</dbReference>
<evidence type="ECO:0000259" key="2">
    <source>
        <dbReference type="PROSITE" id="PS50263"/>
    </source>
</evidence>
<dbReference type="EMBL" id="MRWE01000012">
    <property type="protein sequence ID" value="ORJ25865.1"/>
    <property type="molecule type" value="Genomic_DNA"/>
</dbReference>
<dbReference type="Proteomes" id="UP000192536">
    <property type="component" value="Unassembled WGS sequence"/>
</dbReference>
<dbReference type="GO" id="GO:0050126">
    <property type="term" value="F:N-carbamoylputrescine amidase activity"/>
    <property type="evidence" value="ECO:0007669"/>
    <property type="project" value="TreeGrafter"/>
</dbReference>
<sequence>MSDFSIAAAQITCVAGNIDVNIQRHSRAVALAAEHGVSLIIFPELSLTGYEPELARKLGLTLQDSRLELLRNQAKNHNITIVCGAPLCCNDGDALYIGAIVFSPDGTLYSYTKQHLHDTEEHFFTPGQGGPQLSLGERTLGLAICADIASPSHPQLAAAGGADIYGAGVLISKPSYDKESEMMRGYAEKHRMTVMLANHCAPTGGWIPAGKSAIWSELGHEIVVAPANQDALAIARKTHEGWHGHVELISYQGA</sequence>
<dbReference type="SUPFAM" id="SSF56317">
    <property type="entry name" value="Carbon-nitrogen hydrolase"/>
    <property type="match status" value="1"/>
</dbReference>
<feature type="domain" description="CN hydrolase" evidence="2">
    <location>
        <begin position="4"/>
        <end position="254"/>
    </location>
</feature>
<dbReference type="Pfam" id="PF00795">
    <property type="entry name" value="CN_hydrolase"/>
    <property type="match status" value="1"/>
</dbReference>
<proteinExistence type="predicted"/>